<dbReference type="EMBL" id="LVXZ01000246">
    <property type="protein sequence ID" value="OAP87412.1"/>
    <property type="molecule type" value="Genomic_DNA"/>
</dbReference>
<dbReference type="Gene3D" id="2.40.50.140">
    <property type="entry name" value="Nucleic acid-binding proteins"/>
    <property type="match status" value="1"/>
</dbReference>
<dbReference type="InterPro" id="IPR012340">
    <property type="entry name" value="NA-bd_OB-fold"/>
</dbReference>
<name>A0A179B6S8_ACIFR</name>
<dbReference type="InterPro" id="IPR000424">
    <property type="entry name" value="Primosome_PriB/ssb"/>
</dbReference>
<dbReference type="PROSITE" id="PS50935">
    <property type="entry name" value="SSB"/>
    <property type="match status" value="1"/>
</dbReference>
<evidence type="ECO:0008006" key="6">
    <source>
        <dbReference type="Google" id="ProtNLM"/>
    </source>
</evidence>
<gene>
    <name evidence="4" type="ORF">A4H96_14195</name>
</gene>
<protein>
    <recommendedName>
        <fullName evidence="6">Single-stranded DNA-binding protein</fullName>
    </recommendedName>
</protein>
<dbReference type="Proteomes" id="UP000078302">
    <property type="component" value="Unassembled WGS sequence"/>
</dbReference>
<accession>A0A179B6S8</accession>
<organism evidence="4 5">
    <name type="scientific">Acidithiobacillus ferrooxidans</name>
    <name type="common">Thiobacillus ferrooxidans</name>
    <dbReference type="NCBI Taxonomy" id="920"/>
    <lineage>
        <taxon>Bacteria</taxon>
        <taxon>Pseudomonadati</taxon>
        <taxon>Pseudomonadota</taxon>
        <taxon>Acidithiobacillia</taxon>
        <taxon>Acidithiobacillales</taxon>
        <taxon>Acidithiobacillaceae</taxon>
        <taxon>Acidithiobacillus</taxon>
    </lineage>
</organism>
<evidence type="ECO:0000256" key="2">
    <source>
        <dbReference type="PROSITE-ProRule" id="PRU00252"/>
    </source>
</evidence>
<dbReference type="AlphaFoldDB" id="A0A179B6S8"/>
<feature type="region of interest" description="Disordered" evidence="3">
    <location>
        <begin position="90"/>
        <end position="136"/>
    </location>
</feature>
<evidence type="ECO:0000313" key="5">
    <source>
        <dbReference type="Proteomes" id="UP000078302"/>
    </source>
</evidence>
<keyword evidence="5" id="KW-1185">Reference proteome</keyword>
<proteinExistence type="predicted"/>
<dbReference type="GO" id="GO:0003697">
    <property type="term" value="F:single-stranded DNA binding"/>
    <property type="evidence" value="ECO:0007669"/>
    <property type="project" value="InterPro"/>
</dbReference>
<evidence type="ECO:0000313" key="4">
    <source>
        <dbReference type="EMBL" id="OAP87412.1"/>
    </source>
</evidence>
<comment type="caution">
    <text evidence="4">The sequence shown here is derived from an EMBL/GenBank/DDBJ whole genome shotgun (WGS) entry which is preliminary data.</text>
</comment>
<dbReference type="RefSeq" id="WP_064220178.1">
    <property type="nucleotide sequence ID" value="NZ_LVXZ01000246.1"/>
</dbReference>
<sequence length="136" mass="14412">MTIIAACVITLKKSPAYRLAKEGTMPVWSGFGMSGTDAVGITAFRSVAEELDALHLGEGDAITVTGTLSLNTWEGKDGVEHSGLKIVASKAEVITPPTPKRRASSPRRSDEPAPPTPPASAYDDFDDPLPEHWGQP</sequence>
<evidence type="ECO:0000256" key="3">
    <source>
        <dbReference type="SAM" id="MobiDB-lite"/>
    </source>
</evidence>
<evidence type="ECO:0000256" key="1">
    <source>
        <dbReference type="ARBA" id="ARBA00023125"/>
    </source>
</evidence>
<reference evidence="4 5" key="1">
    <citation type="submission" date="2016-04" db="EMBL/GenBank/DDBJ databases">
        <title>Acidithiobacillus ferrooxidans genome sequencing and assembly.</title>
        <authorList>
            <person name="Zhou Z."/>
        </authorList>
    </citation>
    <scope>NUCLEOTIDE SEQUENCE [LARGE SCALE GENOMIC DNA]</scope>
    <source>
        <strain evidence="4 5">BY0502</strain>
    </source>
</reference>
<dbReference type="OrthoDB" id="5298403at2"/>
<dbReference type="SUPFAM" id="SSF50249">
    <property type="entry name" value="Nucleic acid-binding proteins"/>
    <property type="match status" value="1"/>
</dbReference>
<keyword evidence="1 2" id="KW-0238">DNA-binding</keyword>